<evidence type="ECO:0000256" key="4">
    <source>
        <dbReference type="PROSITE-ProRule" id="PRU00433"/>
    </source>
</evidence>
<evidence type="ECO:0000313" key="8">
    <source>
        <dbReference type="Proteomes" id="UP000253426"/>
    </source>
</evidence>
<dbReference type="InterPro" id="IPR013428">
    <property type="entry name" value="Membrane-bound_put_N"/>
</dbReference>
<dbReference type="Gene3D" id="1.10.760.10">
    <property type="entry name" value="Cytochrome c-like domain"/>
    <property type="match status" value="1"/>
</dbReference>
<name>A0A366HTX1_9BACT</name>
<dbReference type="SUPFAM" id="SSF46626">
    <property type="entry name" value="Cytochrome c"/>
    <property type="match status" value="1"/>
</dbReference>
<evidence type="ECO:0000256" key="3">
    <source>
        <dbReference type="ARBA" id="ARBA00023004"/>
    </source>
</evidence>
<dbReference type="Gene3D" id="1.25.10.10">
    <property type="entry name" value="Leucine-rich Repeat Variant"/>
    <property type="match status" value="1"/>
</dbReference>
<dbReference type="InterPro" id="IPR011042">
    <property type="entry name" value="6-blade_b-propeller_TolB-like"/>
</dbReference>
<dbReference type="GO" id="GO:0046872">
    <property type="term" value="F:metal ion binding"/>
    <property type="evidence" value="ECO:0007669"/>
    <property type="project" value="UniProtKB-KW"/>
</dbReference>
<evidence type="ECO:0000259" key="6">
    <source>
        <dbReference type="PROSITE" id="PS51007"/>
    </source>
</evidence>
<dbReference type="GO" id="GO:0020037">
    <property type="term" value="F:heme binding"/>
    <property type="evidence" value="ECO:0007669"/>
    <property type="project" value="InterPro"/>
</dbReference>
<accession>A0A366HTX1</accession>
<feature type="chain" id="PRO_5017016373" evidence="5">
    <location>
        <begin position="24"/>
        <end position="1005"/>
    </location>
</feature>
<gene>
    <name evidence="7" type="ORF">DES53_101530</name>
</gene>
<comment type="caution">
    <text evidence="7">The sequence shown here is derived from an EMBL/GenBank/DDBJ whole genome shotgun (WGS) entry which is preliminary data.</text>
</comment>
<keyword evidence="5" id="KW-0732">Signal</keyword>
<keyword evidence="8" id="KW-1185">Reference proteome</keyword>
<evidence type="ECO:0000256" key="2">
    <source>
        <dbReference type="ARBA" id="ARBA00022723"/>
    </source>
</evidence>
<dbReference type="SUPFAM" id="SSF48371">
    <property type="entry name" value="ARM repeat"/>
    <property type="match status" value="1"/>
</dbReference>
<dbReference type="PANTHER" id="PTHR33546:SF1">
    <property type="entry name" value="LARGE, MULTIFUNCTIONAL SECRETED PROTEIN"/>
    <property type="match status" value="1"/>
</dbReference>
<dbReference type="InterPro" id="IPR036909">
    <property type="entry name" value="Cyt_c-like_dom_sf"/>
</dbReference>
<sequence>MKPHSLLLSFAASLLCVSPFSFAQTPAPPKPLDFPSVPATPPEKAASTFEVLDGFTMDLVAAEPLVTDPVAITYDEYGRAFVCEMNDYPYTDKAKHKVSQENPTDLAIGKVRLLTDTDGDGVYDRSTIFATDLSWPTGAACWKGGIIVVATPDIWYLKDTDNDGVADVRQKLFTGLKKLNIQAVANNPIWGLDNKIYIAGGTNGGTVQNLIHPDEKPVTIRRADLKLDPVTMKIEATDGGARFGNTRDDWGNRFLCNIRNPCQHIVYNTKYLSLNPYVSAINPLHDAAEAGDQLPVHRISPPEAWRVLRADRWSTDPTNRMPRSELVGTGVVTSSAGITIYRGDAYPQDYRGMAFVADVAGNLFYRLKLTPDSVTFKATRVDGDKEFCASRDIWFRPVNFANAPDGCLHVCDMYREAIEHPWSLPDDIHAAIDLIKGIDKGRIWRLTPKGYKTRKTESLADKSSSELVKLFSHPNAWHRDTAHRLLFERQDKSVVPELKQLLKWDDSGPYVEVHSMWTLNSLGALDEEDLSHFALEDREPEIRESATILYAPFLTSAYPPSSFDNRLKDESPRIRFLATLVLANSKSTSMTALFDQVILRNKDDPWMRLATQAFRQSDLAVGVETTLRRGNPDSPGLVTFIRECGVMLGSEPDLKKTSAEYFLAALARNASTNPHSAEQGLLGLCEGLARHGRSPSDLLEHLQVTRKETAAWLRSVSQEAQCQAGDDSLGTDERVTKIGLMAVEPDITKIQPALQKLLLPAEPDAVRLAVISLLQRTRAIAMPQLLLEAWSTLTPAPREAALQALASRAEWIRALISAVENGRVKPGEISATARTLMLRTPDTVLKARVEKLFSTSSRGEVLAKYQPALTIPGDAKRGKVVFTTVCAACHRFKEEGRDVGPNLATTLAWTPEQMLTNILDPNREVSPNFAQYLVELQDGRFLVGMLTGESEASIMLKDPMSVEQSVIRSQIKSLKSTGLSLMPEGLESVLTVEQLADLMAYLRTK</sequence>
<organism evidence="7 8">
    <name type="scientific">Roseimicrobium gellanilyticum</name>
    <dbReference type="NCBI Taxonomy" id="748857"/>
    <lineage>
        <taxon>Bacteria</taxon>
        <taxon>Pseudomonadati</taxon>
        <taxon>Verrucomicrobiota</taxon>
        <taxon>Verrucomicrobiia</taxon>
        <taxon>Verrucomicrobiales</taxon>
        <taxon>Verrucomicrobiaceae</taxon>
        <taxon>Roseimicrobium</taxon>
    </lineage>
</organism>
<keyword evidence="1 4" id="KW-0349">Heme</keyword>
<dbReference type="AlphaFoldDB" id="A0A366HTX1"/>
<protein>
    <submittedName>
        <fullName evidence="7">Putative membrane-bound dehydrogenase-like protein</fullName>
    </submittedName>
</protein>
<dbReference type="InterPro" id="IPR011041">
    <property type="entry name" value="Quinoprot_gluc/sorb_DH_b-prop"/>
</dbReference>
<dbReference type="NCBIfam" id="TIGR02604">
    <property type="entry name" value="Piru_Ver_Nterm"/>
    <property type="match status" value="1"/>
</dbReference>
<evidence type="ECO:0000256" key="5">
    <source>
        <dbReference type="SAM" id="SignalP"/>
    </source>
</evidence>
<dbReference type="RefSeq" id="WP_113956647.1">
    <property type="nucleotide sequence ID" value="NZ_QNRR01000001.1"/>
</dbReference>
<dbReference type="InterPro" id="IPR009056">
    <property type="entry name" value="Cyt_c-like_dom"/>
</dbReference>
<dbReference type="InterPro" id="IPR055557">
    <property type="entry name" value="DUF7133"/>
</dbReference>
<dbReference type="PROSITE" id="PS51007">
    <property type="entry name" value="CYTC"/>
    <property type="match status" value="1"/>
</dbReference>
<dbReference type="GO" id="GO:0009055">
    <property type="term" value="F:electron transfer activity"/>
    <property type="evidence" value="ECO:0007669"/>
    <property type="project" value="InterPro"/>
</dbReference>
<dbReference type="InterPro" id="IPR011989">
    <property type="entry name" value="ARM-like"/>
</dbReference>
<dbReference type="InterPro" id="IPR013427">
    <property type="entry name" value="Haem-bd_dom_put"/>
</dbReference>
<dbReference type="EMBL" id="QNRR01000001">
    <property type="protein sequence ID" value="RBP47731.1"/>
    <property type="molecule type" value="Genomic_DNA"/>
</dbReference>
<dbReference type="OrthoDB" id="174301at2"/>
<reference evidence="7 8" key="1">
    <citation type="submission" date="2018-06" db="EMBL/GenBank/DDBJ databases">
        <title>Genomic Encyclopedia of Type Strains, Phase IV (KMG-IV): sequencing the most valuable type-strain genomes for metagenomic binning, comparative biology and taxonomic classification.</title>
        <authorList>
            <person name="Goeker M."/>
        </authorList>
    </citation>
    <scope>NUCLEOTIDE SEQUENCE [LARGE SCALE GENOMIC DNA]</scope>
    <source>
        <strain evidence="7 8">DSM 25532</strain>
    </source>
</reference>
<keyword evidence="2 4" id="KW-0479">Metal-binding</keyword>
<evidence type="ECO:0000256" key="1">
    <source>
        <dbReference type="ARBA" id="ARBA00022617"/>
    </source>
</evidence>
<feature type="signal peptide" evidence="5">
    <location>
        <begin position="1"/>
        <end position="23"/>
    </location>
</feature>
<dbReference type="Proteomes" id="UP000253426">
    <property type="component" value="Unassembled WGS sequence"/>
</dbReference>
<keyword evidence="3 4" id="KW-0408">Iron</keyword>
<dbReference type="NCBIfam" id="TIGR02603">
    <property type="entry name" value="CxxCH_TIGR02603"/>
    <property type="match status" value="1"/>
</dbReference>
<dbReference type="SUPFAM" id="SSF50952">
    <property type="entry name" value="Soluble quinoprotein glucose dehydrogenase"/>
    <property type="match status" value="1"/>
</dbReference>
<evidence type="ECO:0000313" key="7">
    <source>
        <dbReference type="EMBL" id="RBP47731.1"/>
    </source>
</evidence>
<dbReference type="InterPro" id="IPR016024">
    <property type="entry name" value="ARM-type_fold"/>
</dbReference>
<dbReference type="Pfam" id="PF13442">
    <property type="entry name" value="Cytochrome_CBB3"/>
    <property type="match status" value="1"/>
</dbReference>
<dbReference type="Gene3D" id="2.120.10.30">
    <property type="entry name" value="TolB, C-terminal domain"/>
    <property type="match status" value="1"/>
</dbReference>
<dbReference type="PANTHER" id="PTHR33546">
    <property type="entry name" value="LARGE, MULTIFUNCTIONAL SECRETED PROTEIN-RELATED"/>
    <property type="match status" value="1"/>
</dbReference>
<proteinExistence type="predicted"/>
<feature type="domain" description="Cytochrome c" evidence="6">
    <location>
        <begin position="873"/>
        <end position="1005"/>
    </location>
</feature>
<dbReference type="Pfam" id="PF23500">
    <property type="entry name" value="DUF7133"/>
    <property type="match status" value="1"/>
</dbReference>